<accession>A0A218YVS9</accession>
<organism evidence="2 3">
    <name type="scientific">Diplocarpon coronariae</name>
    <dbReference type="NCBI Taxonomy" id="2795749"/>
    <lineage>
        <taxon>Eukaryota</taxon>
        <taxon>Fungi</taxon>
        <taxon>Dikarya</taxon>
        <taxon>Ascomycota</taxon>
        <taxon>Pezizomycotina</taxon>
        <taxon>Leotiomycetes</taxon>
        <taxon>Helotiales</taxon>
        <taxon>Drepanopezizaceae</taxon>
        <taxon>Diplocarpon</taxon>
    </lineage>
</organism>
<evidence type="ECO:0000256" key="1">
    <source>
        <dbReference type="SAM" id="SignalP"/>
    </source>
</evidence>
<name>A0A218YVS9_9HELO</name>
<dbReference type="EMBL" id="MZNU01000361">
    <property type="protein sequence ID" value="OWO99402.1"/>
    <property type="molecule type" value="Genomic_DNA"/>
</dbReference>
<reference evidence="2 3" key="1">
    <citation type="submission" date="2017-04" db="EMBL/GenBank/DDBJ databases">
        <title>Draft genome sequence of Marssonina coronaria NL1: causal agent of apple blotch.</title>
        <authorList>
            <person name="Cheng Q."/>
        </authorList>
    </citation>
    <scope>NUCLEOTIDE SEQUENCE [LARGE SCALE GENOMIC DNA]</scope>
    <source>
        <strain evidence="2 3">NL1</strain>
    </source>
</reference>
<gene>
    <name evidence="2" type="ORF">B2J93_8799</name>
</gene>
<evidence type="ECO:0000313" key="3">
    <source>
        <dbReference type="Proteomes" id="UP000242519"/>
    </source>
</evidence>
<keyword evidence="1" id="KW-0732">Signal</keyword>
<protein>
    <submittedName>
        <fullName evidence="2">Uncharacterized protein</fullName>
    </submittedName>
</protein>
<feature type="signal peptide" evidence="1">
    <location>
        <begin position="1"/>
        <end position="16"/>
    </location>
</feature>
<dbReference type="Proteomes" id="UP000242519">
    <property type="component" value="Unassembled WGS sequence"/>
</dbReference>
<sequence>MRYQLILAAIVASASALPLANIDDGSSVASVAEDTVLGDYGTIYKLKASAEKKKRSPSEAADDQALGDYGTIYKLKASAEKEKRSPSEATEDQALGDYGKIYKIASSA</sequence>
<dbReference type="InParanoid" id="A0A218YVS9"/>
<keyword evidence="3" id="KW-1185">Reference proteome</keyword>
<proteinExistence type="predicted"/>
<feature type="chain" id="PRO_5012623360" evidence="1">
    <location>
        <begin position="17"/>
        <end position="108"/>
    </location>
</feature>
<evidence type="ECO:0000313" key="2">
    <source>
        <dbReference type="EMBL" id="OWO99402.1"/>
    </source>
</evidence>
<dbReference type="AlphaFoldDB" id="A0A218YVS9"/>
<comment type="caution">
    <text evidence="2">The sequence shown here is derived from an EMBL/GenBank/DDBJ whole genome shotgun (WGS) entry which is preliminary data.</text>
</comment>